<organism evidence="1 2">
    <name type="scientific">Mucilaginibacter gossypii</name>
    <dbReference type="NCBI Taxonomy" id="551996"/>
    <lineage>
        <taxon>Bacteria</taxon>
        <taxon>Pseudomonadati</taxon>
        <taxon>Bacteroidota</taxon>
        <taxon>Sphingobacteriia</taxon>
        <taxon>Sphingobacteriales</taxon>
        <taxon>Sphingobacteriaceae</taxon>
        <taxon>Mucilaginibacter</taxon>
    </lineage>
</organism>
<evidence type="ECO:0008006" key="3">
    <source>
        <dbReference type="Google" id="ProtNLM"/>
    </source>
</evidence>
<reference evidence="2" key="1">
    <citation type="submission" date="2016-10" db="EMBL/GenBank/DDBJ databases">
        <authorList>
            <person name="Varghese N."/>
            <person name="Submissions S."/>
        </authorList>
    </citation>
    <scope>NUCLEOTIDE SEQUENCE [LARGE SCALE GENOMIC DNA]</scope>
    <source>
        <strain evidence="2">Gh-67</strain>
    </source>
</reference>
<dbReference type="STRING" id="551996.SAMN05192573_103457"/>
<gene>
    <name evidence="1" type="ORF">SAMN05192573_103457</name>
</gene>
<sequence>MSYRSFTIRNRKDWDEYINRSYAHEGFHTWYYHSLNNEGEPLLFVYEEDAVFIALPVIKRKIEGSEYFDMTCVYGYSGPLSNISLENLPTAITTKFKVAFTGFMKEELAICIFSRLHPFLNQHHLLENIGGIKDNGTTLYVDLSMSEEEQRNGYDKRLGRQIRSLRKMGFVIKEADTIQEIEHFAEMYYKNMDRLHASSNYYFDVQHFINLLNEEYMKNKLILIYNGPNLMCGALILLSDNIVRNHLSATSPDYLSISPSKLLTDEISMIGRRLGKKIFHLGGGVGGKEDSLFNFKKLFSNLQVKDRIWCYINDEPAYNELVLKSGVDPNPEIKFFPLYRHPNRKAQSTTSEPETTTIENLN</sequence>
<proteinExistence type="predicted"/>
<dbReference type="Gene3D" id="3.40.630.30">
    <property type="match status" value="1"/>
</dbReference>
<dbReference type="Proteomes" id="UP000199705">
    <property type="component" value="Unassembled WGS sequence"/>
</dbReference>
<dbReference type="InterPro" id="IPR016181">
    <property type="entry name" value="Acyl_CoA_acyltransferase"/>
</dbReference>
<evidence type="ECO:0000313" key="2">
    <source>
        <dbReference type="Proteomes" id="UP000199705"/>
    </source>
</evidence>
<keyword evidence="2" id="KW-1185">Reference proteome</keyword>
<evidence type="ECO:0000313" key="1">
    <source>
        <dbReference type="EMBL" id="SDG45435.1"/>
    </source>
</evidence>
<dbReference type="RefSeq" id="WP_176844408.1">
    <property type="nucleotide sequence ID" value="NZ_CP071878.2"/>
</dbReference>
<dbReference type="SUPFAM" id="SSF55729">
    <property type="entry name" value="Acyl-CoA N-acyltransferases (Nat)"/>
    <property type="match status" value="1"/>
</dbReference>
<name>A0A1G7UCV9_9SPHI</name>
<protein>
    <recommendedName>
        <fullName evidence="3">GNAT family N-acetyltransferase</fullName>
    </recommendedName>
</protein>
<dbReference type="AlphaFoldDB" id="A0A1G7UCV9"/>
<accession>A0A1G7UCV9</accession>
<dbReference type="EMBL" id="FNCG01000003">
    <property type="protein sequence ID" value="SDG45435.1"/>
    <property type="molecule type" value="Genomic_DNA"/>
</dbReference>